<dbReference type="Proteomes" id="UP000276437">
    <property type="component" value="Chromosome"/>
</dbReference>
<accession>A0A348AQ02</accession>
<organism evidence="1 2">
    <name type="scientific">Methylomusa anaerophila</name>
    <dbReference type="NCBI Taxonomy" id="1930071"/>
    <lineage>
        <taxon>Bacteria</taxon>
        <taxon>Bacillati</taxon>
        <taxon>Bacillota</taxon>
        <taxon>Negativicutes</taxon>
        <taxon>Selenomonadales</taxon>
        <taxon>Sporomusaceae</taxon>
        <taxon>Methylomusa</taxon>
    </lineage>
</organism>
<dbReference type="EMBL" id="AP018449">
    <property type="protein sequence ID" value="BBB93150.1"/>
    <property type="molecule type" value="Genomic_DNA"/>
</dbReference>
<protein>
    <submittedName>
        <fullName evidence="1">Uncharacterized protein</fullName>
    </submittedName>
</protein>
<reference evidence="1 2" key="1">
    <citation type="journal article" date="2018" name="Int. J. Syst. Evol. Microbiol.">
        <title>Methylomusa anaerophila gen. nov., sp. nov., an anaerobic methanol-utilizing bacterium isolated from a microbial fuel cell.</title>
        <authorList>
            <person name="Amano N."/>
            <person name="Yamamuro A."/>
            <person name="Miyahara M."/>
            <person name="Kouzuma A."/>
            <person name="Abe T."/>
            <person name="Watanabe K."/>
        </authorList>
    </citation>
    <scope>NUCLEOTIDE SEQUENCE [LARGE SCALE GENOMIC DNA]</scope>
    <source>
        <strain evidence="1 2">MMFC1</strain>
    </source>
</reference>
<proteinExistence type="predicted"/>
<evidence type="ECO:0000313" key="1">
    <source>
        <dbReference type="EMBL" id="BBB93150.1"/>
    </source>
</evidence>
<sequence length="75" mass="8468">MNYIGQHLSDAIQDLDAANTKYIVQYTSPARKHFCLDSDTFYVIQQRLNADGTICLIAAAKMGKEVFLNHGIQNY</sequence>
<name>A0A348AQ02_9FIRM</name>
<dbReference type="RefSeq" id="WP_162499703.1">
    <property type="nucleotide sequence ID" value="NZ_AP018449.1"/>
</dbReference>
<evidence type="ECO:0000313" key="2">
    <source>
        <dbReference type="Proteomes" id="UP000276437"/>
    </source>
</evidence>
<dbReference type="AlphaFoldDB" id="A0A348AQ02"/>
<gene>
    <name evidence="1" type="ORF">MAMMFC1_03859</name>
</gene>
<dbReference type="KEGG" id="mana:MAMMFC1_03859"/>
<keyword evidence="2" id="KW-1185">Reference proteome</keyword>